<dbReference type="FunFam" id="1.10.10.10:FF:000001">
    <property type="entry name" value="LysR family transcriptional regulator"/>
    <property type="match status" value="1"/>
</dbReference>
<dbReference type="SUPFAM" id="SSF46785">
    <property type="entry name" value="Winged helix' DNA-binding domain"/>
    <property type="match status" value="1"/>
</dbReference>
<evidence type="ECO:0000256" key="3">
    <source>
        <dbReference type="ARBA" id="ARBA00023125"/>
    </source>
</evidence>
<evidence type="ECO:0000256" key="4">
    <source>
        <dbReference type="ARBA" id="ARBA00023163"/>
    </source>
</evidence>
<dbReference type="InterPro" id="IPR036390">
    <property type="entry name" value="WH_DNA-bd_sf"/>
</dbReference>
<dbReference type="PROSITE" id="PS50931">
    <property type="entry name" value="HTH_LYSR"/>
    <property type="match status" value="1"/>
</dbReference>
<dbReference type="SUPFAM" id="SSF53850">
    <property type="entry name" value="Periplasmic binding protein-like II"/>
    <property type="match status" value="1"/>
</dbReference>
<feature type="region of interest" description="Disordered" evidence="5">
    <location>
        <begin position="314"/>
        <end position="333"/>
    </location>
</feature>
<keyword evidence="4" id="KW-0804">Transcription</keyword>
<dbReference type="InterPro" id="IPR005119">
    <property type="entry name" value="LysR_subst-bd"/>
</dbReference>
<dbReference type="InterPro" id="IPR036388">
    <property type="entry name" value="WH-like_DNA-bd_sf"/>
</dbReference>
<dbReference type="RefSeq" id="WP_182327256.1">
    <property type="nucleotide sequence ID" value="NZ_CP058554.1"/>
</dbReference>
<dbReference type="CDD" id="cd08422">
    <property type="entry name" value="PBP2_CrgA_like"/>
    <property type="match status" value="1"/>
</dbReference>
<dbReference type="GO" id="GO:0003700">
    <property type="term" value="F:DNA-binding transcription factor activity"/>
    <property type="evidence" value="ECO:0007669"/>
    <property type="project" value="InterPro"/>
</dbReference>
<dbReference type="InterPro" id="IPR000847">
    <property type="entry name" value="LysR_HTH_N"/>
</dbReference>
<dbReference type="EMBL" id="CP058554">
    <property type="protein sequence ID" value="QMV72847.1"/>
    <property type="molecule type" value="Genomic_DNA"/>
</dbReference>
<proteinExistence type="inferred from homology"/>
<dbReference type="Pfam" id="PF03466">
    <property type="entry name" value="LysR_substrate"/>
    <property type="match status" value="1"/>
</dbReference>
<gene>
    <name evidence="7" type="ORF">HS961_08350</name>
</gene>
<feature type="domain" description="HTH lysR-type" evidence="6">
    <location>
        <begin position="4"/>
        <end position="61"/>
    </location>
</feature>
<dbReference type="AlphaFoldDB" id="A0A7G5EFS2"/>
<dbReference type="KEGG" id="cpis:HS961_08350"/>
<keyword evidence="2" id="KW-0805">Transcription regulation</keyword>
<evidence type="ECO:0000313" key="8">
    <source>
        <dbReference type="Proteomes" id="UP000515240"/>
    </source>
</evidence>
<evidence type="ECO:0000256" key="2">
    <source>
        <dbReference type="ARBA" id="ARBA00023015"/>
    </source>
</evidence>
<reference evidence="7 8" key="1">
    <citation type="journal article" date="2020" name="G3 (Bethesda)">
        <title>CeMbio - The Caenorhabditis elegans Microbiome Resource.</title>
        <authorList>
            <person name="Dirksen P."/>
            <person name="Assie A."/>
            <person name="Zimmermann J."/>
            <person name="Zhang F."/>
            <person name="Tietje A.M."/>
            <person name="Marsh S.A."/>
            <person name="Felix M.A."/>
            <person name="Shapira M."/>
            <person name="Kaleta C."/>
            <person name="Schulenburg H."/>
            <person name="Samuel B."/>
        </authorList>
    </citation>
    <scope>NUCLEOTIDE SEQUENCE [LARGE SCALE GENOMIC DNA]</scope>
    <source>
        <strain evidence="7 8">BIGb0172</strain>
    </source>
</reference>
<dbReference type="PANTHER" id="PTHR30537">
    <property type="entry name" value="HTH-TYPE TRANSCRIPTIONAL REGULATOR"/>
    <property type="match status" value="1"/>
</dbReference>
<evidence type="ECO:0000256" key="5">
    <source>
        <dbReference type="SAM" id="MobiDB-lite"/>
    </source>
</evidence>
<keyword evidence="8" id="KW-1185">Reference proteome</keyword>
<dbReference type="Gene3D" id="1.10.10.10">
    <property type="entry name" value="Winged helix-like DNA-binding domain superfamily/Winged helix DNA-binding domain"/>
    <property type="match status" value="1"/>
</dbReference>
<feature type="compositionally biased region" description="Basic residues" evidence="5">
    <location>
        <begin position="324"/>
        <end position="333"/>
    </location>
</feature>
<dbReference type="PANTHER" id="PTHR30537:SF5">
    <property type="entry name" value="HTH-TYPE TRANSCRIPTIONAL ACTIVATOR TTDR-RELATED"/>
    <property type="match status" value="1"/>
</dbReference>
<evidence type="ECO:0000259" key="6">
    <source>
        <dbReference type="PROSITE" id="PS50931"/>
    </source>
</evidence>
<accession>A0A7G5EFS2</accession>
<dbReference type="GO" id="GO:0003677">
    <property type="term" value="F:DNA binding"/>
    <property type="evidence" value="ECO:0007669"/>
    <property type="project" value="UniProtKB-KW"/>
</dbReference>
<sequence length="333" mass="36465">MALNELRSITTFIKAAELGSLRKAAMDLGISPQAASKALAQLEAHLDARLFHRTTRVMSLTDAGQRLLDEVQPSVQGMQRALDNARQGKDDFQGPLRIAGPRSTFGGILWRLVEEFCDLHPGIQPDVLLEDRVGNWVEDRVDVGFRLGASPHEGVIARKLFALQMVVCASPAYLQRHGAPSSLNALAAHRCSAFRHPASGKVMPWHLLVGEQIVDLPVVPALCSNDEAFELDAVLAGKVLGQLAGVTAAPYIRDGRLVPLLVEHTPEYIHYFVYFGSRSSQPARARAFIDLAVQRLVDNPEFILSHEELQRFAASASKPESKPASKHSAKARH</sequence>
<dbReference type="Pfam" id="PF00126">
    <property type="entry name" value="HTH_1"/>
    <property type="match status" value="1"/>
</dbReference>
<dbReference type="Proteomes" id="UP000515240">
    <property type="component" value="Chromosome"/>
</dbReference>
<comment type="similarity">
    <text evidence="1">Belongs to the LysR transcriptional regulatory family.</text>
</comment>
<dbReference type="Gene3D" id="3.40.190.290">
    <property type="match status" value="1"/>
</dbReference>
<evidence type="ECO:0000313" key="7">
    <source>
        <dbReference type="EMBL" id="QMV72847.1"/>
    </source>
</evidence>
<protein>
    <submittedName>
        <fullName evidence="7">LysR family transcriptional regulator</fullName>
    </submittedName>
</protein>
<name>A0A7G5EFS2_9BURK</name>
<dbReference type="InterPro" id="IPR058163">
    <property type="entry name" value="LysR-type_TF_proteobact-type"/>
</dbReference>
<organism evidence="7 8">
    <name type="scientific">Comamonas piscis</name>
    <dbReference type="NCBI Taxonomy" id="1562974"/>
    <lineage>
        <taxon>Bacteria</taxon>
        <taxon>Pseudomonadati</taxon>
        <taxon>Pseudomonadota</taxon>
        <taxon>Betaproteobacteria</taxon>
        <taxon>Burkholderiales</taxon>
        <taxon>Comamonadaceae</taxon>
        <taxon>Comamonas</taxon>
    </lineage>
</organism>
<keyword evidence="3" id="KW-0238">DNA-binding</keyword>
<evidence type="ECO:0000256" key="1">
    <source>
        <dbReference type="ARBA" id="ARBA00009437"/>
    </source>
</evidence>